<accession>A0ACC0ZSC7</accession>
<name>A0ACC0ZSC7_9ROSI</name>
<dbReference type="EMBL" id="CM047910">
    <property type="protein sequence ID" value="KAJ0076147.1"/>
    <property type="molecule type" value="Genomic_DNA"/>
</dbReference>
<evidence type="ECO:0000313" key="2">
    <source>
        <dbReference type="Proteomes" id="UP001164250"/>
    </source>
</evidence>
<protein>
    <submittedName>
        <fullName evidence="1">Uncharacterized protein</fullName>
    </submittedName>
</protein>
<keyword evidence="2" id="KW-1185">Reference proteome</keyword>
<gene>
    <name evidence="1" type="ORF">Patl1_34175</name>
</gene>
<evidence type="ECO:0000313" key="1">
    <source>
        <dbReference type="EMBL" id="KAJ0076147.1"/>
    </source>
</evidence>
<proteinExistence type="predicted"/>
<reference evidence="2" key="1">
    <citation type="journal article" date="2023" name="G3 (Bethesda)">
        <title>Genome assembly and association tests identify interacting loci associated with vigor, precocity, and sex in interspecific pistachio rootstocks.</title>
        <authorList>
            <person name="Palmer W."/>
            <person name="Jacygrad E."/>
            <person name="Sagayaradj S."/>
            <person name="Cavanaugh K."/>
            <person name="Han R."/>
            <person name="Bertier L."/>
            <person name="Beede B."/>
            <person name="Kafkas S."/>
            <person name="Golino D."/>
            <person name="Preece J."/>
            <person name="Michelmore R."/>
        </authorList>
    </citation>
    <scope>NUCLEOTIDE SEQUENCE [LARGE SCALE GENOMIC DNA]</scope>
</reference>
<organism evidence="1 2">
    <name type="scientific">Pistacia atlantica</name>
    <dbReference type="NCBI Taxonomy" id="434234"/>
    <lineage>
        <taxon>Eukaryota</taxon>
        <taxon>Viridiplantae</taxon>
        <taxon>Streptophyta</taxon>
        <taxon>Embryophyta</taxon>
        <taxon>Tracheophyta</taxon>
        <taxon>Spermatophyta</taxon>
        <taxon>Magnoliopsida</taxon>
        <taxon>eudicotyledons</taxon>
        <taxon>Gunneridae</taxon>
        <taxon>Pentapetalae</taxon>
        <taxon>rosids</taxon>
        <taxon>malvids</taxon>
        <taxon>Sapindales</taxon>
        <taxon>Anacardiaceae</taxon>
        <taxon>Pistacia</taxon>
    </lineage>
</organism>
<dbReference type="Proteomes" id="UP001164250">
    <property type="component" value="Chromosome 15"/>
</dbReference>
<sequence length="374" mass="42730">MDPNVSNQLIMSWRGDVYRTSGYWLNGHFNSSRPWATGTYKFNYTSNELEKFFTYSGPQESYVPFPMIKMNFDGSLTDHGEYPLSQCDYHTLIRTSRSGNYAACWNGKIPSCRSSVNSFNGNYGFMSVIVLVLPLLLLLSGGCEIWGTETKFTETETNFTDFFIFGNRVRPIFTEAKPEIHEVPKEKNGSLSIIAIAGALLAIVYCPMSYLGRRLKYNRERYEQKWWKFLIIVIAIALVLPLLCYLCYLIWRNSKAKEGYYMESILYHIFQAWLLWNERKGLELIDPGLEDGSSSPNEVLRCIHVGLLCVQDQAIDRPTMSDVVSMLTNESLLLPAPKQPAFYVSDTNEVPEITEINSENCSTNNLTVSEIEAR</sequence>
<comment type="caution">
    <text evidence="1">The sequence shown here is derived from an EMBL/GenBank/DDBJ whole genome shotgun (WGS) entry which is preliminary data.</text>
</comment>